<protein>
    <recommendedName>
        <fullName evidence="3">Formyl-CoA transferase</fullName>
    </recommendedName>
</protein>
<gene>
    <name evidence="2" type="ORF">METZ01_LOCUS25196</name>
</gene>
<evidence type="ECO:0000256" key="1">
    <source>
        <dbReference type="ARBA" id="ARBA00022679"/>
    </source>
</evidence>
<dbReference type="PANTHER" id="PTHR48207:SF3">
    <property type="entry name" value="SUCCINATE--HYDROXYMETHYLGLUTARATE COA-TRANSFERASE"/>
    <property type="match status" value="1"/>
</dbReference>
<proteinExistence type="predicted"/>
<dbReference type="GO" id="GO:0008410">
    <property type="term" value="F:CoA-transferase activity"/>
    <property type="evidence" value="ECO:0007669"/>
    <property type="project" value="TreeGrafter"/>
</dbReference>
<dbReference type="InterPro" id="IPR050483">
    <property type="entry name" value="CoA-transferase_III_domain"/>
</dbReference>
<dbReference type="InterPro" id="IPR044855">
    <property type="entry name" value="CoA-Trfase_III_dom3_sf"/>
</dbReference>
<sequence>MFMGDEMTALEDVRVLDMTQYEAGPSCTQALAWFGADVVKVEPPERGDPGRGGDIIPQNYFFQWNSNKRSVAIDLTQKEGRELLLEMAVHYDVFVENYGPGVVDRLDLGYEVLREVNPSIIYASVKGFGSTGPYAGRKCFDGVAQAMAGALSITGLPDGEPLLPGPTTGDSGTGVQLGMAILAAYIQRLRTGDGQYVEIAMQEAMTYYMRTRMAMAPGWNDEPVTRLGNGSRAVNNLYPCKGGGANDYVMIMAITPKMWTNLCSAMGKSELANDPRFARNRDRIENGAELRQEISSWTKGLTKQEATELLEAAGVPGGPVLDTSELLNDPHLTDRGFITNIEHPDHGEVPILGWAARLSNSSVNVVAAPALGEHTTDVLNQDLDLSAAEIGRLRDESIIGGS</sequence>
<dbReference type="InterPro" id="IPR023606">
    <property type="entry name" value="CoA-Trfase_III_dom_1_sf"/>
</dbReference>
<dbReference type="EMBL" id="UINC01001150">
    <property type="protein sequence ID" value="SUZ72342.1"/>
    <property type="molecule type" value="Genomic_DNA"/>
</dbReference>
<dbReference type="InterPro" id="IPR003673">
    <property type="entry name" value="CoA-Trfase_fam_III"/>
</dbReference>
<accession>A0A381PZ46</accession>
<dbReference type="AlphaFoldDB" id="A0A381PZ46"/>
<keyword evidence="1" id="KW-0808">Transferase</keyword>
<evidence type="ECO:0000313" key="2">
    <source>
        <dbReference type="EMBL" id="SUZ72342.1"/>
    </source>
</evidence>
<organism evidence="2">
    <name type="scientific">marine metagenome</name>
    <dbReference type="NCBI Taxonomy" id="408172"/>
    <lineage>
        <taxon>unclassified sequences</taxon>
        <taxon>metagenomes</taxon>
        <taxon>ecological metagenomes</taxon>
    </lineage>
</organism>
<dbReference type="Gene3D" id="3.30.1540.10">
    <property type="entry name" value="formyl-coa transferase, domain 3"/>
    <property type="match status" value="1"/>
</dbReference>
<dbReference type="PANTHER" id="PTHR48207">
    <property type="entry name" value="SUCCINATE--HYDROXYMETHYLGLUTARATE COA-TRANSFERASE"/>
    <property type="match status" value="1"/>
</dbReference>
<dbReference type="Pfam" id="PF02515">
    <property type="entry name" value="CoA_transf_3"/>
    <property type="match status" value="1"/>
</dbReference>
<evidence type="ECO:0008006" key="3">
    <source>
        <dbReference type="Google" id="ProtNLM"/>
    </source>
</evidence>
<reference evidence="2" key="1">
    <citation type="submission" date="2018-05" db="EMBL/GenBank/DDBJ databases">
        <authorList>
            <person name="Lanie J.A."/>
            <person name="Ng W.-L."/>
            <person name="Kazmierczak K.M."/>
            <person name="Andrzejewski T.M."/>
            <person name="Davidsen T.M."/>
            <person name="Wayne K.J."/>
            <person name="Tettelin H."/>
            <person name="Glass J.I."/>
            <person name="Rusch D."/>
            <person name="Podicherti R."/>
            <person name="Tsui H.-C.T."/>
            <person name="Winkler M.E."/>
        </authorList>
    </citation>
    <scope>NUCLEOTIDE SEQUENCE</scope>
</reference>
<dbReference type="Gene3D" id="3.40.50.10540">
    <property type="entry name" value="Crotonobetainyl-coa:carnitine coa-transferase, domain 1"/>
    <property type="match status" value="1"/>
</dbReference>
<name>A0A381PZ46_9ZZZZ</name>
<dbReference type="SUPFAM" id="SSF89796">
    <property type="entry name" value="CoA-transferase family III (CaiB/BaiF)"/>
    <property type="match status" value="1"/>
</dbReference>